<dbReference type="Gene3D" id="3.50.50.60">
    <property type="entry name" value="FAD/NAD(P)-binding domain"/>
    <property type="match status" value="2"/>
</dbReference>
<protein>
    <submittedName>
        <fullName evidence="10">FAD-dependent oxidoreductase</fullName>
    </submittedName>
</protein>
<dbReference type="RefSeq" id="WP_311649515.1">
    <property type="nucleotide sequence ID" value="NZ_JAVRFA010000256.1"/>
</dbReference>
<evidence type="ECO:0000313" key="11">
    <source>
        <dbReference type="Proteomes" id="UP001183881"/>
    </source>
</evidence>
<dbReference type="EMBL" id="JAVRFA010000256">
    <property type="protein sequence ID" value="MDT0399993.1"/>
    <property type="molecule type" value="Genomic_DNA"/>
</dbReference>
<dbReference type="Proteomes" id="UP001183881">
    <property type="component" value="Unassembled WGS sequence"/>
</dbReference>
<dbReference type="PANTHER" id="PTHR22912">
    <property type="entry name" value="DISULFIDE OXIDOREDUCTASE"/>
    <property type="match status" value="1"/>
</dbReference>
<gene>
    <name evidence="10" type="ORF">RM705_35625</name>
</gene>
<evidence type="ECO:0000256" key="1">
    <source>
        <dbReference type="ARBA" id="ARBA00001974"/>
    </source>
</evidence>
<evidence type="ECO:0000256" key="2">
    <source>
        <dbReference type="ARBA" id="ARBA00007532"/>
    </source>
</evidence>
<evidence type="ECO:0000256" key="6">
    <source>
        <dbReference type="ARBA" id="ARBA00023027"/>
    </source>
</evidence>
<comment type="cofactor">
    <cofactor evidence="1">
        <name>FAD</name>
        <dbReference type="ChEBI" id="CHEBI:57692"/>
    </cofactor>
</comment>
<keyword evidence="3" id="KW-0285">Flavoprotein</keyword>
<proteinExistence type="inferred from homology"/>
<comment type="similarity">
    <text evidence="2">Belongs to the class-I pyridine nucleotide-disulfide oxidoreductase family.</text>
</comment>
<sequence>GTGGYSAALRAAALGLEVVLAERDLVGGTCLHRGCVPSKAMLHAAELVDGIAEARERWGVKASLESVDWASLVATRNDIVTRNHRGVEGRLAQAGVRIVRGSAGLTGPRSARIDGYGEVVARRGVVLATGSRPRMLPGVVADGLRVVTSDDALYA</sequence>
<evidence type="ECO:0000256" key="5">
    <source>
        <dbReference type="ARBA" id="ARBA00023002"/>
    </source>
</evidence>
<keyword evidence="11" id="KW-1185">Reference proteome</keyword>
<keyword evidence="8" id="KW-0676">Redox-active center</keyword>
<feature type="non-terminal residue" evidence="10">
    <location>
        <position position="155"/>
    </location>
</feature>
<dbReference type="PRINTS" id="PR00411">
    <property type="entry name" value="PNDRDTASEI"/>
</dbReference>
<dbReference type="PANTHER" id="PTHR22912:SF217">
    <property type="entry name" value="DIHYDROLIPOYL DEHYDROGENASE"/>
    <property type="match status" value="1"/>
</dbReference>
<feature type="non-terminal residue" evidence="10">
    <location>
        <position position="1"/>
    </location>
</feature>
<dbReference type="SUPFAM" id="SSF51905">
    <property type="entry name" value="FAD/NAD(P)-binding domain"/>
    <property type="match status" value="1"/>
</dbReference>
<dbReference type="PROSITE" id="PS00076">
    <property type="entry name" value="PYRIDINE_REDOX_1"/>
    <property type="match status" value="1"/>
</dbReference>
<dbReference type="Pfam" id="PF07992">
    <property type="entry name" value="Pyr_redox_2"/>
    <property type="match status" value="1"/>
</dbReference>
<dbReference type="InterPro" id="IPR012999">
    <property type="entry name" value="Pyr_OxRdtase_I_AS"/>
</dbReference>
<accession>A0ABU2Q7S6</accession>
<keyword evidence="7" id="KW-1015">Disulfide bond</keyword>
<comment type="caution">
    <text evidence="10">The sequence shown here is derived from an EMBL/GenBank/DDBJ whole genome shotgun (WGS) entry which is preliminary data.</text>
</comment>
<keyword evidence="4" id="KW-0274">FAD</keyword>
<dbReference type="InterPro" id="IPR036188">
    <property type="entry name" value="FAD/NAD-bd_sf"/>
</dbReference>
<keyword evidence="6" id="KW-0520">NAD</keyword>
<evidence type="ECO:0000259" key="9">
    <source>
        <dbReference type="Pfam" id="PF07992"/>
    </source>
</evidence>
<evidence type="ECO:0000256" key="7">
    <source>
        <dbReference type="ARBA" id="ARBA00023157"/>
    </source>
</evidence>
<dbReference type="InterPro" id="IPR023753">
    <property type="entry name" value="FAD/NAD-binding_dom"/>
</dbReference>
<name>A0ABU2Q7S6_9ACTN</name>
<keyword evidence="5" id="KW-0560">Oxidoreductase</keyword>
<evidence type="ECO:0000256" key="8">
    <source>
        <dbReference type="ARBA" id="ARBA00023284"/>
    </source>
</evidence>
<evidence type="ECO:0000313" key="10">
    <source>
        <dbReference type="EMBL" id="MDT0399993.1"/>
    </source>
</evidence>
<reference evidence="11" key="1">
    <citation type="submission" date="2023-07" db="EMBL/GenBank/DDBJ databases">
        <title>30 novel species of actinomycetes from the DSMZ collection.</title>
        <authorList>
            <person name="Nouioui I."/>
        </authorList>
    </citation>
    <scope>NUCLEOTIDE SEQUENCE [LARGE SCALE GENOMIC DNA]</scope>
    <source>
        <strain evidence="11">DSM 41636</strain>
    </source>
</reference>
<evidence type="ECO:0000256" key="4">
    <source>
        <dbReference type="ARBA" id="ARBA00022827"/>
    </source>
</evidence>
<organism evidence="10 11">
    <name type="scientific">Streptomyces edwardsiae</name>
    <dbReference type="NCBI Taxonomy" id="3075527"/>
    <lineage>
        <taxon>Bacteria</taxon>
        <taxon>Bacillati</taxon>
        <taxon>Actinomycetota</taxon>
        <taxon>Actinomycetes</taxon>
        <taxon>Kitasatosporales</taxon>
        <taxon>Streptomycetaceae</taxon>
        <taxon>Streptomyces</taxon>
    </lineage>
</organism>
<feature type="domain" description="FAD/NAD(P)-binding" evidence="9">
    <location>
        <begin position="1"/>
        <end position="153"/>
    </location>
</feature>
<dbReference type="InterPro" id="IPR050151">
    <property type="entry name" value="Class-I_Pyr_Nuc-Dis_Oxidored"/>
</dbReference>
<evidence type="ECO:0000256" key="3">
    <source>
        <dbReference type="ARBA" id="ARBA00022630"/>
    </source>
</evidence>